<name>A4E874_COLAA</name>
<dbReference type="GO" id="GO:0003924">
    <property type="term" value="F:GTPase activity"/>
    <property type="evidence" value="ECO:0007669"/>
    <property type="project" value="InterPro"/>
</dbReference>
<dbReference type="SUPFAM" id="SSF50447">
    <property type="entry name" value="Translation proteins"/>
    <property type="match status" value="1"/>
</dbReference>
<comment type="function">
    <text evidence="7">Increases the formation of ribosomal termination complexes and stimulates activities of RF-1 and RF-2. It binds guanine nucleotides and has strong preference for UGA stop codons. It may interact directly with the ribosome. The stimulation of RF-1 and RF-2 is significantly reduced by GTP and GDP, but not by GMP.</text>
</comment>
<evidence type="ECO:0000256" key="3">
    <source>
        <dbReference type="ARBA" id="ARBA00022490"/>
    </source>
</evidence>
<protein>
    <recommendedName>
        <fullName evidence="7 8">Peptide chain release factor 3</fullName>
        <shortName evidence="7">RF-3</shortName>
    </recommendedName>
</protein>
<dbReference type="InterPro" id="IPR009000">
    <property type="entry name" value="Transl_B-barrel_sf"/>
</dbReference>
<evidence type="ECO:0000256" key="2">
    <source>
        <dbReference type="ARBA" id="ARBA00009978"/>
    </source>
</evidence>
<dbReference type="NCBIfam" id="TIGR00503">
    <property type="entry name" value="prfC"/>
    <property type="match status" value="1"/>
</dbReference>
<reference evidence="10 11" key="2">
    <citation type="submission" date="2007-04" db="EMBL/GenBank/DDBJ databases">
        <authorList>
            <person name="Fulton L."/>
            <person name="Clifton S."/>
            <person name="Fulton B."/>
            <person name="Xu J."/>
            <person name="Minx P."/>
            <person name="Mardis E.R."/>
            <person name="Wilson R.K."/>
        </authorList>
    </citation>
    <scope>NUCLEOTIDE SEQUENCE [LARGE SCALE GENOMIC DNA]</scope>
    <source>
        <strain evidence="11">ATCC 25986 / DSM 3979 / JCM 10188 / KCTC 3647 / NCTC 11838 / VPI 1003</strain>
    </source>
</reference>
<reference evidence="10 11" key="1">
    <citation type="submission" date="2007-01" db="EMBL/GenBank/DDBJ databases">
        <title>Draft genome sequence of Collinsella aerofaciens (ATCC 25986).</title>
        <authorList>
            <person name="Sudarsanam P."/>
            <person name="Ley R."/>
            <person name="Guruge J."/>
            <person name="Turnbaugh P.J."/>
            <person name="Mahowald M."/>
            <person name="Liep D."/>
            <person name="Gordon J."/>
        </authorList>
    </citation>
    <scope>NUCLEOTIDE SEQUENCE [LARGE SCALE GENOMIC DNA]</scope>
    <source>
        <strain evidence="11">ATCC 25986 / DSM 3979 / JCM 10188 / KCTC 3647 / NCTC 11838 / VPI 1003</strain>
    </source>
</reference>
<dbReference type="FunFam" id="3.40.50.300:FF:000542">
    <property type="entry name" value="Peptide chain release factor 3"/>
    <property type="match status" value="1"/>
</dbReference>
<feature type="domain" description="Tr-type G" evidence="9">
    <location>
        <begin position="15"/>
        <end position="286"/>
    </location>
</feature>
<dbReference type="Pfam" id="PF22042">
    <property type="entry name" value="EF-G_D2"/>
    <property type="match status" value="1"/>
</dbReference>
<dbReference type="CDD" id="cd04169">
    <property type="entry name" value="RF3"/>
    <property type="match status" value="1"/>
</dbReference>
<dbReference type="Gene3D" id="3.40.50.300">
    <property type="entry name" value="P-loop containing nucleotide triphosphate hydrolases"/>
    <property type="match status" value="1"/>
</dbReference>
<dbReference type="SUPFAM" id="SSF52540">
    <property type="entry name" value="P-loop containing nucleoside triphosphate hydrolases"/>
    <property type="match status" value="1"/>
</dbReference>
<dbReference type="PANTHER" id="PTHR43556">
    <property type="entry name" value="PEPTIDE CHAIN RELEASE FACTOR RF3"/>
    <property type="match status" value="1"/>
</dbReference>
<comment type="caution">
    <text evidence="10">The sequence shown here is derived from an EMBL/GenBank/DDBJ whole genome shotgun (WGS) entry which is preliminary data.</text>
</comment>
<feature type="binding site" evidence="7">
    <location>
        <begin position="92"/>
        <end position="96"/>
    </location>
    <ligand>
        <name>GTP</name>
        <dbReference type="ChEBI" id="CHEBI:37565"/>
    </ligand>
</feature>
<evidence type="ECO:0000256" key="8">
    <source>
        <dbReference type="NCBIfam" id="TIGR00503"/>
    </source>
</evidence>
<evidence type="ECO:0000256" key="1">
    <source>
        <dbReference type="ARBA" id="ARBA00004496"/>
    </source>
</evidence>
<evidence type="ECO:0000256" key="6">
    <source>
        <dbReference type="ARBA" id="ARBA00023134"/>
    </source>
</evidence>
<dbReference type="GO" id="GO:0006449">
    <property type="term" value="P:regulation of translational termination"/>
    <property type="evidence" value="ECO:0007669"/>
    <property type="project" value="UniProtKB-UniRule"/>
</dbReference>
<keyword evidence="5 7" id="KW-0648">Protein biosynthesis</keyword>
<dbReference type="InterPro" id="IPR000795">
    <property type="entry name" value="T_Tr_GTP-bd_dom"/>
</dbReference>
<comment type="similarity">
    <text evidence="2 7">Belongs to the TRAFAC class translation factor GTPase superfamily. Classic translation factor GTPase family. PrfC subfamily.</text>
</comment>
<dbReference type="GO" id="GO:0005829">
    <property type="term" value="C:cytosol"/>
    <property type="evidence" value="ECO:0007669"/>
    <property type="project" value="TreeGrafter"/>
</dbReference>
<dbReference type="Pfam" id="PF16658">
    <property type="entry name" value="RF3_C"/>
    <property type="match status" value="1"/>
</dbReference>
<dbReference type="EMBL" id="AAVN02000002">
    <property type="protein sequence ID" value="EBA40090.1"/>
    <property type="molecule type" value="Genomic_DNA"/>
</dbReference>
<evidence type="ECO:0000259" key="9">
    <source>
        <dbReference type="PROSITE" id="PS51722"/>
    </source>
</evidence>
<evidence type="ECO:0000256" key="7">
    <source>
        <dbReference type="HAMAP-Rule" id="MF_00072"/>
    </source>
</evidence>
<proteinExistence type="inferred from homology"/>
<accession>A4E874</accession>
<keyword evidence="6 7" id="KW-0342">GTP-binding</keyword>
<dbReference type="Gene3D" id="2.40.30.10">
    <property type="entry name" value="Translation factors"/>
    <property type="match status" value="1"/>
</dbReference>
<feature type="binding site" evidence="7">
    <location>
        <begin position="146"/>
        <end position="149"/>
    </location>
    <ligand>
        <name>GTP</name>
        <dbReference type="ChEBI" id="CHEBI:37565"/>
    </ligand>
</feature>
<dbReference type="InterPro" id="IPR004548">
    <property type="entry name" value="PrfC"/>
</dbReference>
<evidence type="ECO:0000256" key="5">
    <source>
        <dbReference type="ARBA" id="ARBA00022917"/>
    </source>
</evidence>
<evidence type="ECO:0000313" key="10">
    <source>
        <dbReference type="EMBL" id="EBA40090.1"/>
    </source>
</evidence>
<dbReference type="GO" id="GO:0016150">
    <property type="term" value="F:translation release factor activity, codon nonspecific"/>
    <property type="evidence" value="ECO:0007669"/>
    <property type="project" value="TreeGrafter"/>
</dbReference>
<dbReference type="InterPro" id="IPR035647">
    <property type="entry name" value="EFG_III/V"/>
</dbReference>
<dbReference type="InterPro" id="IPR031157">
    <property type="entry name" value="G_TR_CS"/>
</dbReference>
<evidence type="ECO:0000256" key="4">
    <source>
        <dbReference type="ARBA" id="ARBA00022741"/>
    </source>
</evidence>
<dbReference type="PANTHER" id="PTHR43556:SF2">
    <property type="entry name" value="PEPTIDE CHAIN RELEASE FACTOR RF3"/>
    <property type="match status" value="1"/>
</dbReference>
<dbReference type="PRINTS" id="PR00315">
    <property type="entry name" value="ELONGATNFCT"/>
</dbReference>
<organism evidence="10 11">
    <name type="scientific">Collinsella aerofaciens (strain ATCC 25986 / DSM 3979 / JCM 10188 / KCTC 3647 / NCTC 11838 / VPI 1003)</name>
    <dbReference type="NCBI Taxonomy" id="411903"/>
    <lineage>
        <taxon>Bacteria</taxon>
        <taxon>Bacillati</taxon>
        <taxon>Actinomycetota</taxon>
        <taxon>Coriobacteriia</taxon>
        <taxon>Coriobacteriales</taxon>
        <taxon>Coriobacteriaceae</taxon>
        <taxon>Collinsella</taxon>
    </lineage>
</organism>
<dbReference type="InterPro" id="IPR038467">
    <property type="entry name" value="RF3_dom_3_sf"/>
</dbReference>
<dbReference type="PROSITE" id="PS00301">
    <property type="entry name" value="G_TR_1"/>
    <property type="match status" value="1"/>
</dbReference>
<gene>
    <name evidence="7 10" type="primary">prfC</name>
    <name evidence="10" type="ORF">COLAER_00614</name>
</gene>
<dbReference type="PROSITE" id="PS51722">
    <property type="entry name" value="G_TR_2"/>
    <property type="match status" value="1"/>
</dbReference>
<dbReference type="InterPro" id="IPR041732">
    <property type="entry name" value="RF3_GTP-bd"/>
</dbReference>
<feature type="binding site" evidence="7">
    <location>
        <begin position="24"/>
        <end position="31"/>
    </location>
    <ligand>
        <name>GTP</name>
        <dbReference type="ChEBI" id="CHEBI:37565"/>
    </ligand>
</feature>
<comment type="subcellular location">
    <subcellularLocation>
        <location evidence="1 7">Cytoplasm</location>
    </subcellularLocation>
</comment>
<dbReference type="GO" id="GO:0005525">
    <property type="term" value="F:GTP binding"/>
    <property type="evidence" value="ECO:0007669"/>
    <property type="project" value="UniProtKB-UniRule"/>
</dbReference>
<dbReference type="InterPro" id="IPR005225">
    <property type="entry name" value="Small_GTP-bd"/>
</dbReference>
<dbReference type="AlphaFoldDB" id="A4E874"/>
<dbReference type="Pfam" id="PF00009">
    <property type="entry name" value="GTP_EFTU"/>
    <property type="match status" value="1"/>
</dbReference>
<dbReference type="NCBIfam" id="TIGR00231">
    <property type="entry name" value="small_GTP"/>
    <property type="match status" value="1"/>
</dbReference>
<keyword evidence="3 7" id="KW-0963">Cytoplasm</keyword>
<dbReference type="GO" id="GO:0016149">
    <property type="term" value="F:translation release factor activity, codon specific"/>
    <property type="evidence" value="ECO:0007669"/>
    <property type="project" value="UniProtKB-UniRule"/>
</dbReference>
<evidence type="ECO:0000313" key="11">
    <source>
        <dbReference type="Proteomes" id="UP000002979"/>
    </source>
</evidence>
<dbReference type="Proteomes" id="UP000002979">
    <property type="component" value="Unassembled WGS sequence"/>
</dbReference>
<dbReference type="NCBIfam" id="NF001964">
    <property type="entry name" value="PRK00741.1"/>
    <property type="match status" value="1"/>
</dbReference>
<dbReference type="InterPro" id="IPR027417">
    <property type="entry name" value="P-loop_NTPase"/>
</dbReference>
<dbReference type="Gene3D" id="3.30.70.3280">
    <property type="entry name" value="Peptide chain release factor 3, domain III"/>
    <property type="match status" value="1"/>
</dbReference>
<dbReference type="HAMAP" id="MF_00072">
    <property type="entry name" value="Rel_fac_3"/>
    <property type="match status" value="1"/>
</dbReference>
<keyword evidence="4 7" id="KW-0547">Nucleotide-binding</keyword>
<dbReference type="InterPro" id="IPR032090">
    <property type="entry name" value="RF3_C"/>
</dbReference>
<sequence>MQERIRMASLSDEISSRRTFAIISHPDAGKTTLTEKLLLYTGSIQTAGSVKGKSSAKHAVSDWMDIEKERGISVTSSVLQFTYNGACVNILDTPGHQDFSEDTYRTLMAADAAVMVIDGAKGVEAQTKKLFKVCTLRHIPIFTFVNKLDHEARDPFELMEEIENVLGINTYPMNWPIGSGRNFRGVFDRQTRRVIAFEGDGHANATKKVAEVEAELGDPSMDELIGEENHKNLMDDIELLDGAGDELDLDAVACGKLSPAFFGSALTNFGVEPFLKEFLRLAPTPRAYTNTLANEPVDPCRDDFSGFVFKIQANMDKNHRDRIAFVRICSGKFERGMDAFHVQGNRKLKLATGTSMMADDRAIVDEAYAGDIVGLFDPGIFSIGDTVCSGKRHVQYPQIPTFAPEMFARITQVDTLKRKQFVKGMEELAQEGAIQIFRELGAGMESVIVGVVGVLQFEVLERRLKAEYRVEVRRQPLPYTDIRWIQNDPDTIDIPSLSLTRDTLRVEDMRGGKLLLFTSPWNVDWATDHNPDLILSEFGNVTF</sequence>
<dbReference type="SUPFAM" id="SSF54980">
    <property type="entry name" value="EF-G C-terminal domain-like"/>
    <property type="match status" value="1"/>
</dbReference>
<dbReference type="InterPro" id="IPR053905">
    <property type="entry name" value="EF-G-like_DII"/>
</dbReference>